<dbReference type="AlphaFoldDB" id="A0A450U7B5"/>
<proteinExistence type="predicted"/>
<accession>A0A450U7B5</accession>
<dbReference type="InterPro" id="IPR027417">
    <property type="entry name" value="P-loop_NTPase"/>
</dbReference>
<dbReference type="Pfam" id="PF13304">
    <property type="entry name" value="AAA_21"/>
    <property type="match status" value="1"/>
</dbReference>
<evidence type="ECO:0000313" key="3">
    <source>
        <dbReference type="EMBL" id="VFJ93544.1"/>
    </source>
</evidence>
<reference evidence="2" key="1">
    <citation type="submission" date="2019-02" db="EMBL/GenBank/DDBJ databases">
        <authorList>
            <person name="Gruber-Vodicka R. H."/>
            <person name="Seah K. B. B."/>
        </authorList>
    </citation>
    <scope>NUCLEOTIDE SEQUENCE</scope>
    <source>
        <strain evidence="3">BECK_M6</strain>
        <strain evidence="2">BECK_M7</strain>
    </source>
</reference>
<dbReference type="InterPro" id="IPR003959">
    <property type="entry name" value="ATPase_AAA_core"/>
</dbReference>
<sequence length="379" mass="42525">MRLKSVEYTERQGTLQEWTLRGLTLEDINLLVGKNASGKSMILNIIHGVAHGIVGRRPPPTHEHFTFVFDENELETRYELGAENGKLVSECFTVDNEVKLERGPGGVGRIHAEKEGKFIEFQTPEDQLAIAARRDTLQHSFFEPMSQWADSLYFYAFGTPLGKDRGAVLTDDISGVDSKDPSQVVAIFHKGKRQFGDKFIDAVREDFKVVGYAIDDIGLTTPLRYMGMNAPISGSELLVIYVQEAGLPGITEQTEMSQGMFRALSLIIQIDYAVLVGTPSCILIDDIGEGLDFERSVNLIDVLIKKAKNSAVQLIMASNDSFVINHVPLEVCAFVDRQDNHVEIRNYANSREIFDRFQFTGLNNFDFLAFDYLRAEVEE</sequence>
<dbReference type="SUPFAM" id="SSF52540">
    <property type="entry name" value="P-loop containing nucleoside triphosphate hydrolases"/>
    <property type="match status" value="1"/>
</dbReference>
<organism evidence="2">
    <name type="scientific">Candidatus Kentrum sp. LFY</name>
    <dbReference type="NCBI Taxonomy" id="2126342"/>
    <lineage>
        <taxon>Bacteria</taxon>
        <taxon>Pseudomonadati</taxon>
        <taxon>Pseudomonadota</taxon>
        <taxon>Gammaproteobacteria</taxon>
        <taxon>Candidatus Kentrum</taxon>
    </lineage>
</organism>
<dbReference type="GO" id="GO:0016887">
    <property type="term" value="F:ATP hydrolysis activity"/>
    <property type="evidence" value="ECO:0007669"/>
    <property type="project" value="InterPro"/>
</dbReference>
<evidence type="ECO:0000259" key="1">
    <source>
        <dbReference type="Pfam" id="PF13304"/>
    </source>
</evidence>
<dbReference type="EMBL" id="CAADFF010000007">
    <property type="protein sequence ID" value="VFJ87616.1"/>
    <property type="molecule type" value="Genomic_DNA"/>
</dbReference>
<dbReference type="Gene3D" id="3.40.50.300">
    <property type="entry name" value="P-loop containing nucleotide triphosphate hydrolases"/>
    <property type="match status" value="1"/>
</dbReference>
<feature type="domain" description="ATPase AAA-type core" evidence="1">
    <location>
        <begin position="28"/>
        <end position="318"/>
    </location>
</feature>
<dbReference type="GO" id="GO:0005524">
    <property type="term" value="F:ATP binding"/>
    <property type="evidence" value="ECO:0007669"/>
    <property type="project" value="InterPro"/>
</dbReference>
<dbReference type="EMBL" id="CAADFH010000032">
    <property type="protein sequence ID" value="VFJ93544.1"/>
    <property type="molecule type" value="Genomic_DNA"/>
</dbReference>
<evidence type="ECO:0000313" key="2">
    <source>
        <dbReference type="EMBL" id="VFJ87616.1"/>
    </source>
</evidence>
<protein>
    <submittedName>
        <fullName evidence="2">AAA domain-containing protein, putative AbiEii toxin, Type IV TA system</fullName>
    </submittedName>
</protein>
<gene>
    <name evidence="3" type="ORF">BECKLFY1418A_GA0070994_103231</name>
    <name evidence="2" type="ORF">BECKLFY1418B_GA0070995_100750</name>
</gene>
<name>A0A450U7B5_9GAMM</name>